<protein>
    <submittedName>
        <fullName evidence="3">Helix-turn-helix domain-containing protein</fullName>
    </submittedName>
</protein>
<keyword evidence="1" id="KW-0238">DNA-binding</keyword>
<dbReference type="Gene3D" id="2.60.40.730">
    <property type="entry name" value="SOR catalytic domain"/>
    <property type="match status" value="1"/>
</dbReference>
<dbReference type="PANTHER" id="PTHR46558">
    <property type="entry name" value="TRACRIPTIONAL REGULATORY PROTEIN-RELATED-RELATED"/>
    <property type="match status" value="1"/>
</dbReference>
<keyword evidence="4" id="KW-1185">Reference proteome</keyword>
<dbReference type="InterPro" id="IPR010982">
    <property type="entry name" value="Lambda_DNA-bd_dom_sf"/>
</dbReference>
<feature type="domain" description="HTH cro/C1-type" evidence="2">
    <location>
        <begin position="12"/>
        <end position="64"/>
    </location>
</feature>
<proteinExistence type="predicted"/>
<comment type="caution">
    <text evidence="3">The sequence shown here is derived from an EMBL/GenBank/DDBJ whole genome shotgun (WGS) entry which is preliminary data.</text>
</comment>
<evidence type="ECO:0000256" key="1">
    <source>
        <dbReference type="ARBA" id="ARBA00023125"/>
    </source>
</evidence>
<evidence type="ECO:0000313" key="4">
    <source>
        <dbReference type="Proteomes" id="UP001523566"/>
    </source>
</evidence>
<evidence type="ECO:0000313" key="3">
    <source>
        <dbReference type="EMBL" id="MCP1101798.1"/>
    </source>
</evidence>
<dbReference type="PANTHER" id="PTHR46558:SF11">
    <property type="entry name" value="HTH-TYPE TRANSCRIPTIONAL REGULATOR XRE"/>
    <property type="match status" value="1"/>
</dbReference>
<dbReference type="InterPro" id="IPR001387">
    <property type="entry name" value="Cro/C1-type_HTH"/>
</dbReference>
<accession>A0ABT1E7I6</accession>
<dbReference type="Gene3D" id="1.10.260.40">
    <property type="entry name" value="lambda repressor-like DNA-binding domains"/>
    <property type="match status" value="1"/>
</dbReference>
<dbReference type="PROSITE" id="PS50943">
    <property type="entry name" value="HTH_CROC1"/>
    <property type="match status" value="1"/>
</dbReference>
<dbReference type="InterPro" id="IPR036073">
    <property type="entry name" value="Desulfoferrodoxin_Fe-bd_dom_sf"/>
</dbReference>
<dbReference type="SUPFAM" id="SSF49367">
    <property type="entry name" value="Superoxide reductase-like"/>
    <property type="match status" value="1"/>
</dbReference>
<name>A0ABT1E7I6_9FIRM</name>
<dbReference type="RefSeq" id="WP_262065584.1">
    <property type="nucleotide sequence ID" value="NZ_JAMXOD010000005.1"/>
</dbReference>
<dbReference type="CDD" id="cd00093">
    <property type="entry name" value="HTH_XRE"/>
    <property type="match status" value="1"/>
</dbReference>
<organism evidence="3 4">
    <name type="scientific">Aequitasia blattaphilus</name>
    <dbReference type="NCBI Taxonomy" id="2949332"/>
    <lineage>
        <taxon>Bacteria</taxon>
        <taxon>Bacillati</taxon>
        <taxon>Bacillota</taxon>
        <taxon>Clostridia</taxon>
        <taxon>Lachnospirales</taxon>
        <taxon>Lachnospiraceae</taxon>
        <taxon>Aequitasia</taxon>
    </lineage>
</organism>
<gene>
    <name evidence="3" type="ORF">NK125_05130</name>
</gene>
<dbReference type="Pfam" id="PF01381">
    <property type="entry name" value="HTH_3"/>
    <property type="match status" value="1"/>
</dbReference>
<dbReference type="SUPFAM" id="SSF47413">
    <property type="entry name" value="lambda repressor-like DNA-binding domains"/>
    <property type="match status" value="1"/>
</dbReference>
<sequence>MDCDKTGQLIFRIRKEKGLTQKNIADSMNISDKTVSKWERGLGCPDVSLLPELANILGIDMETLLSGDMEAGQFVGGNMKNIKFYVCPSCGNLLTSTGEANISCCGKKISELEPKKAAEEEKLTVELIENDYYITSNHEMTKENYIPFVALLNGDTLLLKKQYPEWGLQVRIPRISHGKLVYYSTTKGLFYQIV</sequence>
<dbReference type="EMBL" id="JAMZFW010000005">
    <property type="protein sequence ID" value="MCP1101798.1"/>
    <property type="molecule type" value="Genomic_DNA"/>
</dbReference>
<reference evidence="3 4" key="1">
    <citation type="journal article" date="2022" name="Genome Biol. Evol.">
        <title>Host diet, physiology and behaviors set the stage for Lachnospiraceae cladogenesis.</title>
        <authorList>
            <person name="Vera-Ponce De Leon A."/>
            <person name="Schneider M."/>
            <person name="Jahnes B.C."/>
            <person name="Sadowski V."/>
            <person name="Camuy-Velez L.A."/>
            <person name="Duan J."/>
            <person name="Sabree Z.L."/>
        </authorList>
    </citation>
    <scope>NUCLEOTIDE SEQUENCE [LARGE SCALE GENOMIC DNA]</scope>
    <source>
        <strain evidence="3 4">PAL113</strain>
    </source>
</reference>
<dbReference type="Proteomes" id="UP001523566">
    <property type="component" value="Unassembled WGS sequence"/>
</dbReference>
<evidence type="ECO:0000259" key="2">
    <source>
        <dbReference type="PROSITE" id="PS50943"/>
    </source>
</evidence>
<dbReference type="SMART" id="SM00530">
    <property type="entry name" value="HTH_XRE"/>
    <property type="match status" value="1"/>
</dbReference>